<evidence type="ECO:0000313" key="2">
    <source>
        <dbReference type="EMBL" id="NNV22600.1"/>
    </source>
</evidence>
<organism evidence="2 3">
    <name type="scientific">Brucella pseudogrignonensis</name>
    <dbReference type="NCBI Taxonomy" id="419475"/>
    <lineage>
        <taxon>Bacteria</taxon>
        <taxon>Pseudomonadati</taxon>
        <taxon>Pseudomonadota</taxon>
        <taxon>Alphaproteobacteria</taxon>
        <taxon>Hyphomicrobiales</taxon>
        <taxon>Brucellaceae</taxon>
        <taxon>Brucella/Ochrobactrum group</taxon>
        <taxon>Brucella</taxon>
    </lineage>
</organism>
<comment type="caution">
    <text evidence="2">The sequence shown here is derived from an EMBL/GenBank/DDBJ whole genome shotgun (WGS) entry which is preliminary data.</text>
</comment>
<evidence type="ECO:0000256" key="1">
    <source>
        <dbReference type="SAM" id="SignalP"/>
    </source>
</evidence>
<reference evidence="2 3" key="1">
    <citation type="submission" date="2018-11" db="EMBL/GenBank/DDBJ databases">
        <title>Genome sequencing and analysis.</title>
        <authorList>
            <person name="Huang Y.-T."/>
        </authorList>
    </citation>
    <scope>NUCLEOTIDE SEQUENCE [LARGE SCALE GENOMIC DNA]</scope>
    <source>
        <strain evidence="2 3">SHIN</strain>
    </source>
</reference>
<dbReference type="AlphaFoldDB" id="A0A7Y3WXL8"/>
<dbReference type="Proteomes" id="UP000526233">
    <property type="component" value="Unassembled WGS sequence"/>
</dbReference>
<proteinExistence type="predicted"/>
<evidence type="ECO:0000313" key="3">
    <source>
        <dbReference type="Proteomes" id="UP000526233"/>
    </source>
</evidence>
<feature type="chain" id="PRO_5030686800" description="Lipoprotein" evidence="1">
    <location>
        <begin position="27"/>
        <end position="121"/>
    </location>
</feature>
<dbReference type="PROSITE" id="PS51257">
    <property type="entry name" value="PROKAR_LIPOPROTEIN"/>
    <property type="match status" value="1"/>
</dbReference>
<dbReference type="EMBL" id="PKQI01000003">
    <property type="protein sequence ID" value="NNV22600.1"/>
    <property type="molecule type" value="Genomic_DNA"/>
</dbReference>
<name>A0A7Y3WXL8_9HYPH</name>
<sequence>MKNILMLVVFLSVVAGCASRSSNISASYVSPSAYSSLSCAALKEEAVRVSYSAAAAAGRQDSAATGDAVKTGVGLVLFWPVLFFNEGNGAKAADVARLKGEMQALEVAAAQKNCNITFRSR</sequence>
<keyword evidence="1" id="KW-0732">Signal</keyword>
<feature type="signal peptide" evidence="1">
    <location>
        <begin position="1"/>
        <end position="26"/>
    </location>
</feature>
<gene>
    <name evidence="2" type="ORF">EHE22_19495</name>
</gene>
<evidence type="ECO:0008006" key="4">
    <source>
        <dbReference type="Google" id="ProtNLM"/>
    </source>
</evidence>
<accession>A0A7Y3WXL8</accession>
<protein>
    <recommendedName>
        <fullName evidence="4">Lipoprotein</fullName>
    </recommendedName>
</protein>
<dbReference type="RefSeq" id="WP_094543197.1">
    <property type="nucleotide sequence ID" value="NZ_CAXURC020000001.1"/>
</dbReference>